<dbReference type="SUPFAM" id="SSF52833">
    <property type="entry name" value="Thioredoxin-like"/>
    <property type="match status" value="1"/>
</dbReference>
<dbReference type="AlphaFoldDB" id="A0AAW9SKA9"/>
<evidence type="ECO:0000313" key="3">
    <source>
        <dbReference type="Proteomes" id="UP001403385"/>
    </source>
</evidence>
<dbReference type="RefSeq" id="WP_346824363.1">
    <property type="nucleotide sequence ID" value="NZ_JBDKWZ010000024.1"/>
</dbReference>
<name>A0AAW9SKA9_9BACT</name>
<dbReference type="InterPro" id="IPR013740">
    <property type="entry name" value="Redoxin"/>
</dbReference>
<sequence>MKKNKIFSWVFIGLIVGIAAYLSAFQSNPVAPDAANQSDAELVDAEGNAVNFEDFKGKVVFVNNWASWCPPCVAEMPSIQKLRETFTEDELSFVMVSFDRNPQVGLKFMERKGFDLPVYFPGRKFPDKFVTDGIPATFVLSPQGEVLFTHVGMTDYASSSFIKKVERWLGK</sequence>
<dbReference type="GO" id="GO:0016491">
    <property type="term" value="F:oxidoreductase activity"/>
    <property type="evidence" value="ECO:0007669"/>
    <property type="project" value="InterPro"/>
</dbReference>
<dbReference type="InterPro" id="IPR013766">
    <property type="entry name" value="Thioredoxin_domain"/>
</dbReference>
<dbReference type="EMBL" id="JBDKWZ010000024">
    <property type="protein sequence ID" value="MEN7551583.1"/>
    <property type="molecule type" value="Genomic_DNA"/>
</dbReference>
<dbReference type="Proteomes" id="UP001403385">
    <property type="component" value="Unassembled WGS sequence"/>
</dbReference>
<comment type="caution">
    <text evidence="2">The sequence shown here is derived from an EMBL/GenBank/DDBJ whole genome shotgun (WGS) entry which is preliminary data.</text>
</comment>
<feature type="domain" description="Thioredoxin" evidence="1">
    <location>
        <begin position="31"/>
        <end position="171"/>
    </location>
</feature>
<keyword evidence="3" id="KW-1185">Reference proteome</keyword>
<dbReference type="InterPro" id="IPR036249">
    <property type="entry name" value="Thioredoxin-like_sf"/>
</dbReference>
<dbReference type="Pfam" id="PF08534">
    <property type="entry name" value="Redoxin"/>
    <property type="match status" value="1"/>
</dbReference>
<organism evidence="2 3">
    <name type="scientific">Rapidithrix thailandica</name>
    <dbReference type="NCBI Taxonomy" id="413964"/>
    <lineage>
        <taxon>Bacteria</taxon>
        <taxon>Pseudomonadati</taxon>
        <taxon>Bacteroidota</taxon>
        <taxon>Cytophagia</taxon>
        <taxon>Cytophagales</taxon>
        <taxon>Flammeovirgaceae</taxon>
        <taxon>Rapidithrix</taxon>
    </lineage>
</organism>
<accession>A0AAW9SKA9</accession>
<evidence type="ECO:0000313" key="2">
    <source>
        <dbReference type="EMBL" id="MEN7551583.1"/>
    </source>
</evidence>
<proteinExistence type="predicted"/>
<evidence type="ECO:0000259" key="1">
    <source>
        <dbReference type="PROSITE" id="PS51352"/>
    </source>
</evidence>
<dbReference type="PROSITE" id="PS51352">
    <property type="entry name" value="THIOREDOXIN_2"/>
    <property type="match status" value="1"/>
</dbReference>
<reference evidence="2 3" key="1">
    <citation type="submission" date="2024-04" db="EMBL/GenBank/DDBJ databases">
        <title>Novel genus in family Flammeovirgaceae.</title>
        <authorList>
            <person name="Nguyen T.H."/>
            <person name="Vuong T.Q."/>
            <person name="Le H."/>
            <person name="Kim S.-G."/>
        </authorList>
    </citation>
    <scope>NUCLEOTIDE SEQUENCE [LARGE SCALE GENOMIC DNA]</scope>
    <source>
        <strain evidence="2 3">JCM 23209</strain>
    </source>
</reference>
<dbReference type="Gene3D" id="3.40.30.10">
    <property type="entry name" value="Glutaredoxin"/>
    <property type="match status" value="1"/>
</dbReference>
<gene>
    <name evidence="2" type="ORF">AAG747_26955</name>
</gene>
<protein>
    <submittedName>
        <fullName evidence="2">TlpA disulfide reductase family protein</fullName>
    </submittedName>
</protein>
<dbReference type="InterPro" id="IPR050553">
    <property type="entry name" value="Thioredoxin_ResA/DsbE_sf"/>
</dbReference>
<dbReference type="PANTHER" id="PTHR42852">
    <property type="entry name" value="THIOL:DISULFIDE INTERCHANGE PROTEIN DSBE"/>
    <property type="match status" value="1"/>
</dbReference>
<dbReference type="CDD" id="cd02966">
    <property type="entry name" value="TlpA_like_family"/>
    <property type="match status" value="1"/>
</dbReference>
<dbReference type="PANTHER" id="PTHR42852:SF13">
    <property type="entry name" value="PROTEIN DIPZ"/>
    <property type="match status" value="1"/>
</dbReference>